<evidence type="ECO:0000256" key="7">
    <source>
        <dbReference type="ARBA" id="ARBA00023136"/>
    </source>
</evidence>
<dbReference type="PANTHER" id="PTHR30269:SF32">
    <property type="entry name" value="MEMBRANE TRANSPORTER PROTEIN-RELATED"/>
    <property type="match status" value="1"/>
</dbReference>
<feature type="transmembrane region" description="Helical" evidence="8">
    <location>
        <begin position="36"/>
        <end position="58"/>
    </location>
</feature>
<feature type="transmembrane region" description="Helical" evidence="8">
    <location>
        <begin position="78"/>
        <end position="96"/>
    </location>
</feature>
<gene>
    <name evidence="9" type="ORF">OSB_08010</name>
</gene>
<organism evidence="9 10">
    <name type="scientific">Octadecabacter temperatus</name>
    <dbReference type="NCBI Taxonomy" id="1458307"/>
    <lineage>
        <taxon>Bacteria</taxon>
        <taxon>Pseudomonadati</taxon>
        <taxon>Pseudomonadota</taxon>
        <taxon>Alphaproteobacteria</taxon>
        <taxon>Rhodobacterales</taxon>
        <taxon>Roseobacteraceae</taxon>
        <taxon>Octadecabacter</taxon>
    </lineage>
</organism>
<dbReference type="RefSeq" id="WP_049833762.1">
    <property type="nucleotide sequence ID" value="NZ_CP012160.1"/>
</dbReference>
<reference evidence="9 10" key="1">
    <citation type="journal article" date="2015" name="Genome Announc.">
        <title>Closed Genome Sequence of Octadecabacter temperatus SB1, the First Mesophilic Species of the Genus Octadecabacter.</title>
        <authorList>
            <person name="Voget S."/>
            <person name="Billerbeck S."/>
            <person name="Simon M."/>
            <person name="Daniel R."/>
        </authorList>
    </citation>
    <scope>NUCLEOTIDE SEQUENCE [LARGE SCALE GENOMIC DNA]</scope>
    <source>
        <strain evidence="9 10">SB1</strain>
    </source>
</reference>
<feature type="transmembrane region" description="Helical" evidence="8">
    <location>
        <begin position="196"/>
        <end position="218"/>
    </location>
</feature>
<sequence length="248" mass="26448">MITGFPSPIIMVAIMIVFLIAGTIKGSLGVGFPAFAMSVFPIFIDSSFGVAILAIPILLTNFMQFFTVKGWQPIVRRFLLAGSVILVTTFIVAQLAADVPSRWINIIVGLSLTLFALSSLFKLNIPAKESPHWQIGVGIVSGVIGGIAAVTAPVMVYAVALKMPREEFMAAAGFMFFTSGVGLVAGLSTASVLNNVTLSLSICAVFVSLAGFRIGAWIRPKLSERVFRTALLWTILALGLRLTLVNIL</sequence>
<keyword evidence="7 8" id="KW-0472">Membrane</keyword>
<evidence type="ECO:0000256" key="1">
    <source>
        <dbReference type="ARBA" id="ARBA00004651"/>
    </source>
</evidence>
<dbReference type="GO" id="GO:0005886">
    <property type="term" value="C:plasma membrane"/>
    <property type="evidence" value="ECO:0007669"/>
    <property type="project" value="UniProtKB-SubCell"/>
</dbReference>
<proteinExistence type="inferred from homology"/>
<feature type="transmembrane region" description="Helical" evidence="8">
    <location>
        <begin position="6"/>
        <end position="24"/>
    </location>
</feature>
<dbReference type="InterPro" id="IPR052017">
    <property type="entry name" value="TSUP"/>
</dbReference>
<dbReference type="Proteomes" id="UP000067444">
    <property type="component" value="Chromosome"/>
</dbReference>
<feature type="transmembrane region" description="Helical" evidence="8">
    <location>
        <begin position="133"/>
        <end position="161"/>
    </location>
</feature>
<dbReference type="KEGG" id="otm:OSB_08010"/>
<protein>
    <recommendedName>
        <fullName evidence="8">Probable membrane transporter protein</fullName>
    </recommendedName>
</protein>
<dbReference type="OrthoDB" id="9800873at2"/>
<name>A0A0K0Y3B9_9RHOB</name>
<evidence type="ECO:0000313" key="9">
    <source>
        <dbReference type="EMBL" id="AKS45362.1"/>
    </source>
</evidence>
<accession>A0A0K0Y3B9</accession>
<evidence type="ECO:0000256" key="5">
    <source>
        <dbReference type="ARBA" id="ARBA00022692"/>
    </source>
</evidence>
<dbReference type="Pfam" id="PF01925">
    <property type="entry name" value="TauE"/>
    <property type="match status" value="1"/>
</dbReference>
<keyword evidence="3" id="KW-0813">Transport</keyword>
<comment type="similarity">
    <text evidence="2 8">Belongs to the 4-toluene sulfonate uptake permease (TSUP) (TC 2.A.102) family.</text>
</comment>
<evidence type="ECO:0000256" key="8">
    <source>
        <dbReference type="RuleBase" id="RU363041"/>
    </source>
</evidence>
<dbReference type="PANTHER" id="PTHR30269">
    <property type="entry name" value="TRANSMEMBRANE PROTEIN YFCA"/>
    <property type="match status" value="1"/>
</dbReference>
<evidence type="ECO:0000313" key="10">
    <source>
        <dbReference type="Proteomes" id="UP000067444"/>
    </source>
</evidence>
<comment type="subcellular location">
    <subcellularLocation>
        <location evidence="1 8">Cell membrane</location>
        <topology evidence="1 8">Multi-pass membrane protein</topology>
    </subcellularLocation>
</comment>
<feature type="transmembrane region" description="Helical" evidence="8">
    <location>
        <begin position="103"/>
        <end position="121"/>
    </location>
</feature>
<feature type="transmembrane region" description="Helical" evidence="8">
    <location>
        <begin position="230"/>
        <end position="247"/>
    </location>
</feature>
<evidence type="ECO:0000256" key="2">
    <source>
        <dbReference type="ARBA" id="ARBA00009142"/>
    </source>
</evidence>
<dbReference type="AlphaFoldDB" id="A0A0K0Y3B9"/>
<dbReference type="InterPro" id="IPR002781">
    <property type="entry name" value="TM_pro_TauE-like"/>
</dbReference>
<dbReference type="STRING" id="1458307.OSB_08010"/>
<keyword evidence="10" id="KW-1185">Reference proteome</keyword>
<keyword evidence="6 8" id="KW-1133">Transmembrane helix</keyword>
<feature type="transmembrane region" description="Helical" evidence="8">
    <location>
        <begin position="168"/>
        <end position="190"/>
    </location>
</feature>
<keyword evidence="4 8" id="KW-1003">Cell membrane</keyword>
<evidence type="ECO:0000256" key="4">
    <source>
        <dbReference type="ARBA" id="ARBA00022475"/>
    </source>
</evidence>
<evidence type="ECO:0000256" key="3">
    <source>
        <dbReference type="ARBA" id="ARBA00022448"/>
    </source>
</evidence>
<evidence type="ECO:0000256" key="6">
    <source>
        <dbReference type="ARBA" id="ARBA00022989"/>
    </source>
</evidence>
<keyword evidence="5 8" id="KW-0812">Transmembrane</keyword>
<dbReference type="EMBL" id="CP012160">
    <property type="protein sequence ID" value="AKS45362.1"/>
    <property type="molecule type" value="Genomic_DNA"/>
</dbReference>